<keyword evidence="7" id="KW-1185">Reference proteome</keyword>
<feature type="transmembrane region" description="Helical" evidence="3">
    <location>
        <begin position="171"/>
        <end position="193"/>
    </location>
</feature>
<dbReference type="InterPro" id="IPR023610">
    <property type="entry name" value="PInositol-4/5-P-5/4-kinase"/>
</dbReference>
<dbReference type="Gene3D" id="1.20.1070.10">
    <property type="entry name" value="Rhodopsin 7-helix transmembrane proteins"/>
    <property type="match status" value="1"/>
</dbReference>
<dbReference type="GO" id="GO:0005524">
    <property type="term" value="F:ATP binding"/>
    <property type="evidence" value="ECO:0007669"/>
    <property type="project" value="UniProtKB-UniRule"/>
</dbReference>
<dbReference type="GO" id="GO:0005886">
    <property type="term" value="C:plasma membrane"/>
    <property type="evidence" value="ECO:0007669"/>
    <property type="project" value="TreeGrafter"/>
</dbReference>
<keyword evidence="1" id="KW-0808">Transferase</keyword>
<dbReference type="EMBL" id="VJMH01007393">
    <property type="protein sequence ID" value="KAF0683503.1"/>
    <property type="molecule type" value="Genomic_DNA"/>
</dbReference>
<feature type="transmembrane region" description="Helical" evidence="3">
    <location>
        <begin position="254"/>
        <end position="273"/>
    </location>
</feature>
<organism evidence="6 7">
    <name type="scientific">Aphanomyces stellatus</name>
    <dbReference type="NCBI Taxonomy" id="120398"/>
    <lineage>
        <taxon>Eukaryota</taxon>
        <taxon>Sar</taxon>
        <taxon>Stramenopiles</taxon>
        <taxon>Oomycota</taxon>
        <taxon>Saprolegniomycetes</taxon>
        <taxon>Saprolegniales</taxon>
        <taxon>Verrucalvaceae</taxon>
        <taxon>Aphanomyces</taxon>
    </lineage>
</organism>
<evidence type="ECO:0000313" key="6">
    <source>
        <dbReference type="EMBL" id="VFU01095.1"/>
    </source>
</evidence>
<dbReference type="GO" id="GO:0046854">
    <property type="term" value="P:phosphatidylinositol phosphate biosynthetic process"/>
    <property type="evidence" value="ECO:0007669"/>
    <property type="project" value="TreeGrafter"/>
</dbReference>
<dbReference type="InterPro" id="IPR002498">
    <property type="entry name" value="PInositol-4-P-4/5-kinase_core"/>
</dbReference>
<evidence type="ECO:0000256" key="1">
    <source>
        <dbReference type="PROSITE-ProRule" id="PRU00781"/>
    </source>
</evidence>
<dbReference type="SMART" id="SM00330">
    <property type="entry name" value="PIPKc"/>
    <property type="match status" value="1"/>
</dbReference>
<sequence length="779" mass="86960">MNVPFGAVVASAAAAALLVGLTALAYSRWMQGDMASDMVASQIGATLSAVSTTYILARTLYGTEKRYRRHPNPLLFWKSAADCAFSLVLCSQAMNATNGHPRAAAAFSQAMLYASECWFVLMSYDLYACGTNPFQNTKHNTRLYHAAAWGLGAVAGVVSYRRGTTADTNEWILGVYYIYVVGCVFCAGAFLALENQSQPRGGIKEALKTRGTMLQASRTFTVAYACYQCGLVLLWTTIVCLARDSTEYHVAHNAFNFFVGARGLIDLVTWLVINLPATQDTRVSLESSHSSDFLDVALYPEFNVALRKEVLHFTTRGIVAASISGETLSPALHRRVQLHLHELGMDIRFDTYYPLQFRDVRRGYHLDDATYRESFLSTCHERVGAGGSSGAFMFYTADYLFLVKTITKQERRVLLKMLPDYIRYLKRNPGTHLTRYYGCHAIRMYGQRFFFVVMGNLIGQISMHQFFDIKGSWVNRNAKASRHGGIRLSHVSSQTTPPGAPVVCAYCNCTFPSGSRQPCDVSIHGTHRPHRILKDNDFQRKLRLAPAAVDELLYQLDKDSTFLRDQGIMDYSLLVSVHSTQYIVDADSIHLSPNHRHANNSTHAPPPPPSLHRNTSALCYPDTAVSSFSRSRISDTEDGEPSPDLDSFHQTCRYSVHEDASTPLASNRKSSVDFGTFDHHASELTSPWSGARLLEKPGYKASAVVGPDYYTLGIVDMLQTWTWQKQTERWWKVYVMRQDLKGLSAAPPPFYATRFQAKLREIVTHPTAEEATIVGIGFQ</sequence>
<dbReference type="InterPro" id="IPR027484">
    <property type="entry name" value="PInositol-4-P-5-kinase_N"/>
</dbReference>
<keyword evidence="3" id="KW-0812">Transmembrane</keyword>
<proteinExistence type="predicted"/>
<protein>
    <submittedName>
        <fullName evidence="6">Aste57867_24455 protein</fullName>
    </submittedName>
</protein>
<accession>A0A485LUT1</accession>
<dbReference type="Gene3D" id="3.30.810.10">
    <property type="entry name" value="2-Layer Sandwich"/>
    <property type="match status" value="1"/>
</dbReference>
<evidence type="ECO:0000259" key="4">
    <source>
        <dbReference type="PROSITE" id="PS51455"/>
    </source>
</evidence>
<dbReference type="EMBL" id="CAADRA010007419">
    <property type="protein sequence ID" value="VFU01095.1"/>
    <property type="molecule type" value="Genomic_DNA"/>
</dbReference>
<dbReference type="InterPro" id="IPR027483">
    <property type="entry name" value="PInositol-4-P-4/5-kinase_C_sf"/>
</dbReference>
<reference evidence="6 7" key="1">
    <citation type="submission" date="2019-03" db="EMBL/GenBank/DDBJ databases">
        <authorList>
            <person name="Gaulin E."/>
            <person name="Dumas B."/>
        </authorList>
    </citation>
    <scope>NUCLEOTIDE SEQUENCE [LARGE SCALE GENOMIC DNA]</scope>
    <source>
        <strain evidence="6">CBS 568.67</strain>
    </source>
</reference>
<evidence type="ECO:0000256" key="3">
    <source>
        <dbReference type="SAM" id="Phobius"/>
    </source>
</evidence>
<keyword evidence="1" id="KW-0547">Nucleotide-binding</keyword>
<reference evidence="5" key="2">
    <citation type="submission" date="2019-06" db="EMBL/GenBank/DDBJ databases">
        <title>Genomics analysis of Aphanomyces spp. identifies a new class of oomycete effector associated with host adaptation.</title>
        <authorList>
            <person name="Gaulin E."/>
        </authorList>
    </citation>
    <scope>NUCLEOTIDE SEQUENCE</scope>
    <source>
        <strain evidence="5">CBS 578.67</strain>
    </source>
</reference>
<dbReference type="Gene3D" id="3.30.800.10">
    <property type="entry name" value="Phosphatidylinositol Phosphate Kinase II Beta"/>
    <property type="match status" value="1"/>
</dbReference>
<evidence type="ECO:0000313" key="7">
    <source>
        <dbReference type="Proteomes" id="UP000332933"/>
    </source>
</evidence>
<name>A0A485LUT1_9STRA</name>
<dbReference type="Proteomes" id="UP000332933">
    <property type="component" value="Unassembled WGS sequence"/>
</dbReference>
<dbReference type="Pfam" id="PF01504">
    <property type="entry name" value="PIP5K"/>
    <property type="match status" value="1"/>
</dbReference>
<feature type="transmembrane region" description="Helical" evidence="3">
    <location>
        <begin position="39"/>
        <end position="61"/>
    </location>
</feature>
<evidence type="ECO:0000313" key="5">
    <source>
        <dbReference type="EMBL" id="KAF0683503.1"/>
    </source>
</evidence>
<dbReference type="OrthoDB" id="70770at2759"/>
<evidence type="ECO:0000256" key="2">
    <source>
        <dbReference type="SAM" id="MobiDB-lite"/>
    </source>
</evidence>
<dbReference type="GO" id="GO:0016308">
    <property type="term" value="F:1-phosphatidylinositol-4-phosphate 5-kinase activity"/>
    <property type="evidence" value="ECO:0007669"/>
    <property type="project" value="TreeGrafter"/>
</dbReference>
<keyword evidence="1" id="KW-0067">ATP-binding</keyword>
<dbReference type="CDD" id="cd00139">
    <property type="entry name" value="PIPKc"/>
    <property type="match status" value="1"/>
</dbReference>
<keyword evidence="3" id="KW-1133">Transmembrane helix</keyword>
<keyword evidence="1" id="KW-0418">Kinase</keyword>
<dbReference type="PROSITE" id="PS51455">
    <property type="entry name" value="PIPK"/>
    <property type="match status" value="1"/>
</dbReference>
<dbReference type="SUPFAM" id="SSF56104">
    <property type="entry name" value="SAICAR synthase-like"/>
    <property type="match status" value="2"/>
</dbReference>
<feature type="transmembrane region" description="Helical" evidence="3">
    <location>
        <begin position="222"/>
        <end position="242"/>
    </location>
</feature>
<keyword evidence="3" id="KW-0472">Membrane</keyword>
<dbReference type="AlphaFoldDB" id="A0A485LUT1"/>
<dbReference type="PANTHER" id="PTHR23086:SF8">
    <property type="entry name" value="PHOSPHATIDYLINOSITOL 5-PHOSPHATE 4-KINASE, ISOFORM A"/>
    <property type="match status" value="1"/>
</dbReference>
<gene>
    <name evidence="6" type="primary">Aste57867_24455</name>
    <name evidence="5" type="ORF">As57867_024379</name>
    <name evidence="6" type="ORF">ASTE57867_24455</name>
</gene>
<feature type="domain" description="PIPK" evidence="4">
    <location>
        <begin position="286"/>
        <end position="763"/>
    </location>
</feature>
<dbReference type="PANTHER" id="PTHR23086">
    <property type="entry name" value="PHOSPHATIDYLINOSITOL-4-PHOSPHATE 5-KINASE"/>
    <property type="match status" value="1"/>
</dbReference>
<feature type="region of interest" description="Disordered" evidence="2">
    <location>
        <begin position="593"/>
        <end position="616"/>
    </location>
</feature>